<evidence type="ECO:0000313" key="6">
    <source>
        <dbReference type="EMBL" id="CAL1288828.1"/>
    </source>
</evidence>
<feature type="signal peptide" evidence="5">
    <location>
        <begin position="1"/>
        <end position="19"/>
    </location>
</feature>
<dbReference type="EMBL" id="CAXIEN010000238">
    <property type="protein sequence ID" value="CAL1288828.1"/>
    <property type="molecule type" value="Genomic_DNA"/>
</dbReference>
<dbReference type="InterPro" id="IPR050468">
    <property type="entry name" value="Cuticle_Struct_Prot"/>
</dbReference>
<feature type="non-terminal residue" evidence="6">
    <location>
        <position position="309"/>
    </location>
</feature>
<dbReference type="PROSITE" id="PS51155">
    <property type="entry name" value="CHIT_BIND_RR_2"/>
    <property type="match status" value="1"/>
</dbReference>
<feature type="region of interest" description="Disordered" evidence="4">
    <location>
        <begin position="124"/>
        <end position="153"/>
    </location>
</feature>
<accession>A0AAV2B110</accession>
<dbReference type="InterPro" id="IPR000618">
    <property type="entry name" value="Insect_cuticle"/>
</dbReference>
<keyword evidence="2 3" id="KW-0193">Cuticle</keyword>
<dbReference type="AlphaFoldDB" id="A0AAV2B110"/>
<evidence type="ECO:0000256" key="1">
    <source>
        <dbReference type="ARBA" id="ARBA00002980"/>
    </source>
</evidence>
<keyword evidence="7" id="KW-1185">Reference proteome</keyword>
<dbReference type="InterPro" id="IPR031311">
    <property type="entry name" value="CHIT_BIND_RR_consensus"/>
</dbReference>
<dbReference type="Proteomes" id="UP001497382">
    <property type="component" value="Unassembled WGS sequence"/>
</dbReference>
<dbReference type="PROSITE" id="PS00233">
    <property type="entry name" value="CHIT_BIND_RR_1"/>
    <property type="match status" value="1"/>
</dbReference>
<feature type="compositionally biased region" description="Basic and acidic residues" evidence="4">
    <location>
        <begin position="133"/>
        <end position="144"/>
    </location>
</feature>
<evidence type="ECO:0000313" key="7">
    <source>
        <dbReference type="Proteomes" id="UP001497382"/>
    </source>
</evidence>
<protein>
    <submittedName>
        <fullName evidence="6">Uncharacterized protein</fullName>
    </submittedName>
</protein>
<evidence type="ECO:0000256" key="5">
    <source>
        <dbReference type="SAM" id="SignalP"/>
    </source>
</evidence>
<dbReference type="PANTHER" id="PTHR10380">
    <property type="entry name" value="CUTICLE PROTEIN"/>
    <property type="match status" value="1"/>
</dbReference>
<gene>
    <name evidence="6" type="ORF">LARSCL_LOCUS15578</name>
</gene>
<feature type="chain" id="PRO_5043763284" evidence="5">
    <location>
        <begin position="20"/>
        <end position="309"/>
    </location>
</feature>
<evidence type="ECO:0000256" key="4">
    <source>
        <dbReference type="SAM" id="MobiDB-lite"/>
    </source>
</evidence>
<sequence>MLQIRFFTHILIIIGLKYAFSDEANIGRTVRQLHQYPSQRTRGFGYNVQDEAQQSSHFRKEQRDLNGVVRGSYGLKDPNGSFRLVSYIADDKGFRVHISSNEHGVGQQNPASVSLTHFPQLRSTEADITSSEDPIRQFENKEKGSSSNDQEWPSNYDFYVPLKQTLGNSEELSKKLKPLDLGKHLFEAGFYDESTITKQDTSRPSVAYNTNSFRNKHQTDPGMQDLHTDSFKPFESDNRKSWPEIPDVTPDFKSTMVSSTRIRENDNFPRHFISDTSKMFDESRGNNPFIKKSDQLPYGILNLLFNYPQ</sequence>
<evidence type="ECO:0000256" key="2">
    <source>
        <dbReference type="ARBA" id="ARBA00022460"/>
    </source>
</evidence>
<reference evidence="6 7" key="1">
    <citation type="submission" date="2024-04" db="EMBL/GenBank/DDBJ databases">
        <authorList>
            <person name="Rising A."/>
            <person name="Reimegard J."/>
            <person name="Sonavane S."/>
            <person name="Akerstrom W."/>
            <person name="Nylinder S."/>
            <person name="Hedman E."/>
            <person name="Kallberg Y."/>
        </authorList>
    </citation>
    <scope>NUCLEOTIDE SEQUENCE [LARGE SCALE GENOMIC DNA]</scope>
</reference>
<comment type="caution">
    <text evidence="6">The sequence shown here is derived from an EMBL/GenBank/DDBJ whole genome shotgun (WGS) entry which is preliminary data.</text>
</comment>
<proteinExistence type="predicted"/>
<comment type="function">
    <text evidence="1">Component of the rigid cuticle of the spider.</text>
</comment>
<dbReference type="Pfam" id="PF00379">
    <property type="entry name" value="Chitin_bind_4"/>
    <property type="match status" value="1"/>
</dbReference>
<dbReference type="GO" id="GO:0008010">
    <property type="term" value="F:structural constituent of chitin-based larval cuticle"/>
    <property type="evidence" value="ECO:0007669"/>
    <property type="project" value="TreeGrafter"/>
</dbReference>
<name>A0AAV2B110_9ARAC</name>
<organism evidence="6 7">
    <name type="scientific">Larinioides sclopetarius</name>
    <dbReference type="NCBI Taxonomy" id="280406"/>
    <lineage>
        <taxon>Eukaryota</taxon>
        <taxon>Metazoa</taxon>
        <taxon>Ecdysozoa</taxon>
        <taxon>Arthropoda</taxon>
        <taxon>Chelicerata</taxon>
        <taxon>Arachnida</taxon>
        <taxon>Araneae</taxon>
        <taxon>Araneomorphae</taxon>
        <taxon>Entelegynae</taxon>
        <taxon>Araneoidea</taxon>
        <taxon>Araneidae</taxon>
        <taxon>Larinioides</taxon>
    </lineage>
</organism>
<dbReference type="GO" id="GO:0062129">
    <property type="term" value="C:chitin-based extracellular matrix"/>
    <property type="evidence" value="ECO:0007669"/>
    <property type="project" value="TreeGrafter"/>
</dbReference>
<evidence type="ECO:0000256" key="3">
    <source>
        <dbReference type="PROSITE-ProRule" id="PRU00497"/>
    </source>
</evidence>
<keyword evidence="5" id="KW-0732">Signal</keyword>